<dbReference type="Proteomes" id="UP000044071">
    <property type="component" value="Unassembled WGS sequence"/>
</dbReference>
<dbReference type="AlphaFoldDB" id="A0A078KT23"/>
<dbReference type="RefSeq" id="WP_052403087.1">
    <property type="nucleotide sequence ID" value="NZ_CCVW01000001.1"/>
</dbReference>
<dbReference type="eggNOG" id="COG3547">
    <property type="taxonomic scope" value="Bacteria"/>
</dbReference>
<organism evidence="1 2">
    <name type="scientific">Legionella massiliensis</name>
    <dbReference type="NCBI Taxonomy" id="1034943"/>
    <lineage>
        <taxon>Bacteria</taxon>
        <taxon>Pseudomonadati</taxon>
        <taxon>Pseudomonadota</taxon>
        <taxon>Gammaproteobacteria</taxon>
        <taxon>Legionellales</taxon>
        <taxon>Legionellaceae</taxon>
        <taxon>Legionella</taxon>
    </lineage>
</organism>
<dbReference type="EMBL" id="CCSB01000001">
    <property type="protein sequence ID" value="CDZ76216.1"/>
    <property type="molecule type" value="Genomic_DNA"/>
</dbReference>
<name>A0A078KT23_9GAMM</name>
<proteinExistence type="predicted"/>
<reference evidence="1 2" key="1">
    <citation type="submission" date="2014-06" db="EMBL/GenBank/DDBJ databases">
        <authorList>
            <person name="Urmite Genomes Urmite Genomes"/>
        </authorList>
    </citation>
    <scope>NUCLEOTIDE SEQUENCE [LARGE SCALE GENOMIC DNA]</scope>
</reference>
<evidence type="ECO:0000313" key="1">
    <source>
        <dbReference type="EMBL" id="CDZ76216.1"/>
    </source>
</evidence>
<accession>A0A078KT23</accession>
<evidence type="ECO:0000313" key="2">
    <source>
        <dbReference type="Proteomes" id="UP000044071"/>
    </source>
</evidence>
<sequence>MSQEEKIYIGIDVSKSDLDVFILPSRKYMRFKNNAEGIRKLLDKIKLISNTLIIIESTGLLWLMRLWRLGFVSLWLILAKLEILSKPWAG</sequence>
<protein>
    <submittedName>
        <fullName evidence="1">Uncharacterized protein</fullName>
    </submittedName>
</protein>
<gene>
    <name evidence="1" type="ORF">BN59_00483</name>
</gene>
<keyword evidence="2" id="KW-1185">Reference proteome</keyword>